<dbReference type="PANTHER" id="PTHR13767:SF2">
    <property type="entry name" value="PSEUDOURIDYLATE SYNTHASE TRUB1"/>
    <property type="match status" value="1"/>
</dbReference>
<evidence type="ECO:0000256" key="4">
    <source>
        <dbReference type="ARBA" id="ARBA00023235"/>
    </source>
</evidence>
<feature type="chain" id="PRO_5004904037" description="tRNA pseudouridine(55) synthase" evidence="5">
    <location>
        <begin position="26"/>
        <end position="354"/>
    </location>
</feature>
<dbReference type="SUPFAM" id="SSF55120">
    <property type="entry name" value="Pseudouridine synthase"/>
    <property type="match status" value="1"/>
</dbReference>
<dbReference type="Gene3D" id="3.30.2350.10">
    <property type="entry name" value="Pseudouridine synthase"/>
    <property type="match status" value="1"/>
</dbReference>
<dbReference type="NCBIfam" id="TIGR00431">
    <property type="entry name" value="TruB"/>
    <property type="match status" value="1"/>
</dbReference>
<evidence type="ECO:0000256" key="5">
    <source>
        <dbReference type="SAM" id="SignalP"/>
    </source>
</evidence>
<organism evidence="7 8">
    <name type="scientific">Nannochloropsis gaditana</name>
    <dbReference type="NCBI Taxonomy" id="72520"/>
    <lineage>
        <taxon>Eukaryota</taxon>
        <taxon>Sar</taxon>
        <taxon>Stramenopiles</taxon>
        <taxon>Ochrophyta</taxon>
        <taxon>Eustigmatophyceae</taxon>
        <taxon>Eustigmatales</taxon>
        <taxon>Monodopsidaceae</taxon>
        <taxon>Nannochloropsis</taxon>
    </lineage>
</organism>
<dbReference type="CDD" id="cd02573">
    <property type="entry name" value="PseudoU_synth_EcTruB"/>
    <property type="match status" value="1"/>
</dbReference>
<keyword evidence="3" id="KW-0819">tRNA processing</keyword>
<dbReference type="EMBL" id="AZIL01000274">
    <property type="protein sequence ID" value="EWM28783.1"/>
    <property type="molecule type" value="Genomic_DNA"/>
</dbReference>
<evidence type="ECO:0000256" key="2">
    <source>
        <dbReference type="ARBA" id="ARBA00012787"/>
    </source>
</evidence>
<dbReference type="GO" id="GO:0005634">
    <property type="term" value="C:nucleus"/>
    <property type="evidence" value="ECO:0007669"/>
    <property type="project" value="TreeGrafter"/>
</dbReference>
<dbReference type="Proteomes" id="UP000019335">
    <property type="component" value="Chromosome 4"/>
</dbReference>
<dbReference type="GO" id="GO:0006400">
    <property type="term" value="P:tRNA modification"/>
    <property type="evidence" value="ECO:0007669"/>
    <property type="project" value="TreeGrafter"/>
</dbReference>
<keyword evidence="5" id="KW-0732">Signal</keyword>
<dbReference type="HAMAP" id="MF_01080">
    <property type="entry name" value="TruB_bact"/>
    <property type="match status" value="1"/>
</dbReference>
<dbReference type="GO" id="GO:1990481">
    <property type="term" value="P:mRNA pseudouridine synthesis"/>
    <property type="evidence" value="ECO:0007669"/>
    <property type="project" value="TreeGrafter"/>
</dbReference>
<reference evidence="7 8" key="1">
    <citation type="journal article" date="2014" name="Mol. Plant">
        <title>Chromosome Scale Genome Assembly and Transcriptome Profiling of Nannochloropsis gaditana in Nitrogen Depletion.</title>
        <authorList>
            <person name="Corteggiani Carpinelli E."/>
            <person name="Telatin A."/>
            <person name="Vitulo N."/>
            <person name="Forcato C."/>
            <person name="D'Angelo M."/>
            <person name="Schiavon R."/>
            <person name="Vezzi A."/>
            <person name="Giacometti G.M."/>
            <person name="Morosinotto T."/>
            <person name="Valle G."/>
        </authorList>
    </citation>
    <scope>NUCLEOTIDE SEQUENCE [LARGE SCALE GENOMIC DNA]</scope>
    <source>
        <strain evidence="7 8">B-31</strain>
    </source>
</reference>
<name>W7TZ56_9STRA</name>
<dbReference type="GO" id="GO:0003723">
    <property type="term" value="F:RNA binding"/>
    <property type="evidence" value="ECO:0007669"/>
    <property type="project" value="InterPro"/>
</dbReference>
<accession>W7TZ56</accession>
<dbReference type="PANTHER" id="PTHR13767">
    <property type="entry name" value="TRNA-PSEUDOURIDINE SYNTHASE"/>
    <property type="match status" value="1"/>
</dbReference>
<evidence type="ECO:0000256" key="3">
    <source>
        <dbReference type="ARBA" id="ARBA00022694"/>
    </source>
</evidence>
<evidence type="ECO:0000256" key="1">
    <source>
        <dbReference type="ARBA" id="ARBA00008999"/>
    </source>
</evidence>
<proteinExistence type="inferred from homology"/>
<keyword evidence="4" id="KW-0413">Isomerase</keyword>
<dbReference type="InterPro" id="IPR002501">
    <property type="entry name" value="PsdUridine_synth_N"/>
</dbReference>
<feature type="signal peptide" evidence="5">
    <location>
        <begin position="1"/>
        <end position="25"/>
    </location>
</feature>
<feature type="domain" description="Pseudouridine synthase II N-terminal" evidence="6">
    <location>
        <begin position="135"/>
        <end position="288"/>
    </location>
</feature>
<keyword evidence="8" id="KW-1185">Reference proteome</keyword>
<dbReference type="InterPro" id="IPR014780">
    <property type="entry name" value="tRNA_psdUridine_synth_TruB"/>
</dbReference>
<evidence type="ECO:0000313" key="7">
    <source>
        <dbReference type="EMBL" id="EWM28783.1"/>
    </source>
</evidence>
<dbReference type="Pfam" id="PF01509">
    <property type="entry name" value="TruB_N"/>
    <property type="match status" value="1"/>
</dbReference>
<protein>
    <recommendedName>
        <fullName evidence="2">tRNA pseudouridine(55) synthase</fullName>
        <ecNumber evidence="2">5.4.99.25</ecNumber>
    </recommendedName>
</protein>
<evidence type="ECO:0000313" key="8">
    <source>
        <dbReference type="Proteomes" id="UP000019335"/>
    </source>
</evidence>
<comment type="similarity">
    <text evidence="1">Belongs to the pseudouridine synthase TruB family.</text>
</comment>
<sequence>MMRWKHCYHLKFCVLLLNIVTQSKADYRMYSGRKALVKPTFRLPKMCSFCPANLKVPNFRSLSPTRSCKERKYLARYERMCTVRGATPGTTAELPPLNMNGLVAIFKPRNWTSNDVVQKVRSLLEKEARRRAGVKVKVKVGHGGTLDPMATGVLVLGVGRGCQDLNLYLKGSKAYRAVGLLGSEYDTMDATGTITETVDVSHVTPDSLEEALVSFRGCIMQRPPVYSALRRKGKRLYELARQGEDVETEPRAVQVDRLDLIHAEDETGHRLEWPYFGLAIECQGGTYVRSLISDVARSVNARAHMTALTRTKHGPLSLDDCLPEEVWKNDAEAVVQHLINLRDDMYAASSDCPQ</sequence>
<dbReference type="GO" id="GO:0160148">
    <property type="term" value="F:tRNA pseudouridine(55) synthase activity"/>
    <property type="evidence" value="ECO:0007669"/>
    <property type="project" value="UniProtKB-EC"/>
</dbReference>
<dbReference type="EC" id="5.4.99.25" evidence="2"/>
<gene>
    <name evidence="7" type="ORF">Naga_100002g63</name>
</gene>
<dbReference type="OrthoDB" id="9995526at2759"/>
<evidence type="ECO:0000259" key="6">
    <source>
        <dbReference type="Pfam" id="PF01509"/>
    </source>
</evidence>
<dbReference type="InterPro" id="IPR020103">
    <property type="entry name" value="PsdUridine_synth_cat_dom_sf"/>
</dbReference>
<dbReference type="AlphaFoldDB" id="W7TZ56"/>
<comment type="caution">
    <text evidence="7">The sequence shown here is derived from an EMBL/GenBank/DDBJ whole genome shotgun (WGS) entry which is preliminary data.</text>
</comment>